<dbReference type="Proteomes" id="UP001519460">
    <property type="component" value="Unassembled WGS sequence"/>
</dbReference>
<name>A0ABD0M0Q8_9CAEN</name>
<protein>
    <recommendedName>
        <fullName evidence="3">EGF-like domain-containing protein</fullName>
    </recommendedName>
</protein>
<dbReference type="AlphaFoldDB" id="A0ABD0M0Q8"/>
<organism evidence="1 2">
    <name type="scientific">Batillaria attramentaria</name>
    <dbReference type="NCBI Taxonomy" id="370345"/>
    <lineage>
        <taxon>Eukaryota</taxon>
        <taxon>Metazoa</taxon>
        <taxon>Spiralia</taxon>
        <taxon>Lophotrochozoa</taxon>
        <taxon>Mollusca</taxon>
        <taxon>Gastropoda</taxon>
        <taxon>Caenogastropoda</taxon>
        <taxon>Sorbeoconcha</taxon>
        <taxon>Cerithioidea</taxon>
        <taxon>Batillariidae</taxon>
        <taxon>Batillaria</taxon>
    </lineage>
</organism>
<dbReference type="EMBL" id="JACVVK020000013">
    <property type="protein sequence ID" value="KAK7504873.1"/>
    <property type="molecule type" value="Genomic_DNA"/>
</dbReference>
<keyword evidence="2" id="KW-1185">Reference proteome</keyword>
<accession>A0ABD0M0Q8</accession>
<gene>
    <name evidence="1" type="ORF">BaRGS_00003901</name>
</gene>
<evidence type="ECO:0000313" key="1">
    <source>
        <dbReference type="EMBL" id="KAK7504873.1"/>
    </source>
</evidence>
<reference evidence="1 2" key="1">
    <citation type="journal article" date="2023" name="Sci. Data">
        <title>Genome assembly of the Korean intertidal mud-creeper Batillaria attramentaria.</title>
        <authorList>
            <person name="Patra A.K."/>
            <person name="Ho P.T."/>
            <person name="Jun S."/>
            <person name="Lee S.J."/>
            <person name="Kim Y."/>
            <person name="Won Y.J."/>
        </authorList>
    </citation>
    <scope>NUCLEOTIDE SEQUENCE [LARGE SCALE GENOMIC DNA]</scope>
    <source>
        <strain evidence="1">Wonlab-2016</strain>
    </source>
</reference>
<proteinExistence type="predicted"/>
<evidence type="ECO:0000313" key="2">
    <source>
        <dbReference type="Proteomes" id="UP001519460"/>
    </source>
</evidence>
<comment type="caution">
    <text evidence="1">The sequence shown here is derived from an EMBL/GenBank/DDBJ whole genome shotgun (WGS) entry which is preliminary data.</text>
</comment>
<sequence length="197" mass="22130">MLVVELTSEIILLSVVARSITGRYHLSKVECENDADCLNHEKAEELHITRFCRSNGVRSVCQCHHDYFADGEICKPLTSVSDLPCDKANASKTCTDVGFETECGEDASSKVVRSTTKLCSDPSVDCPWYDLNNKERTGLEPKNCYRPRETYLCVCKYGYVSNHGLCQFALRFVHRSSVAARPVPTLWVMALWAALRL</sequence>
<evidence type="ECO:0008006" key="3">
    <source>
        <dbReference type="Google" id="ProtNLM"/>
    </source>
</evidence>